<gene>
    <name evidence="2" type="ORF">D6D15_10513</name>
</gene>
<feature type="region of interest" description="Disordered" evidence="1">
    <location>
        <begin position="475"/>
        <end position="534"/>
    </location>
</feature>
<feature type="compositionally biased region" description="Low complexity" evidence="1">
    <location>
        <begin position="493"/>
        <end position="514"/>
    </location>
</feature>
<dbReference type="AlphaFoldDB" id="A0A4S9APL8"/>
<sequence length="534" mass="61411">MDFKQQLQRIPVKRKRSPSRPPVLSVEPCRSTFITLLAQPNRYAPVSDLLFSYLDAPEIIALSRVCKALSKLYVNCIPTHWNVDKRLASFVEKPKALRALLKKLDALIVGSLPLQLFSRLHWKDSSLDILVTDQCNPFELNALGDYLRLEGYQKDEKDICFDGDDYYQTAEVWTHQASNRKRTVKLLSAANLPLWYCMDSVFFSTMGTCFISGDAAYHLFPKYTFIDGKVQFTDELAYAVEDILSRYCQKGLDLATNASHDTEEVTCKDVRRDLEDTRRIGDAKTWKISLDCTDEPEHNDNKRSNGRKDTAPYLETCTFRVTVKDKTLDPNLLPAWVPLYSVRTSFSLTCTVFRCCMLQHYYIFDSPDECNTKEKGFVHYLRCQLQKLARPQLKHHLQQGTFVPCEEPYRGGGYNCSESGSQDECETLAQCYAQIFQPPEGWEFADDQVAEIYEDWRRIEKVRIDGARALSVSISKHRMKANKGPHDQEPETRSGTTTPRNNRTRRQSQSSTNTLNYECLQRQTHSPTNVTSNR</sequence>
<protein>
    <recommendedName>
        <fullName evidence="4">F-box domain-containing protein</fullName>
    </recommendedName>
</protein>
<feature type="compositionally biased region" description="Polar residues" evidence="1">
    <location>
        <begin position="521"/>
        <end position="534"/>
    </location>
</feature>
<name>A0A4S9APL8_AURPU</name>
<evidence type="ECO:0000256" key="1">
    <source>
        <dbReference type="SAM" id="MobiDB-lite"/>
    </source>
</evidence>
<comment type="caution">
    <text evidence="2">The sequence shown here is derived from an EMBL/GenBank/DDBJ whole genome shotgun (WGS) entry which is preliminary data.</text>
</comment>
<reference evidence="2 3" key="1">
    <citation type="submission" date="2018-10" db="EMBL/GenBank/DDBJ databases">
        <title>Fifty Aureobasidium pullulans genomes reveal a recombining polyextremotolerant generalist.</title>
        <authorList>
            <person name="Gostincar C."/>
            <person name="Turk M."/>
            <person name="Zajc J."/>
            <person name="Gunde-Cimerman N."/>
        </authorList>
    </citation>
    <scope>NUCLEOTIDE SEQUENCE [LARGE SCALE GENOMIC DNA]</scope>
    <source>
        <strain evidence="2 3">EXF-10507</strain>
    </source>
</reference>
<evidence type="ECO:0008006" key="4">
    <source>
        <dbReference type="Google" id="ProtNLM"/>
    </source>
</evidence>
<evidence type="ECO:0000313" key="2">
    <source>
        <dbReference type="EMBL" id="THW81825.1"/>
    </source>
</evidence>
<accession>A0A4S9APL8</accession>
<evidence type="ECO:0000313" key="3">
    <source>
        <dbReference type="Proteomes" id="UP000304928"/>
    </source>
</evidence>
<dbReference type="EMBL" id="QZAR01000432">
    <property type="protein sequence ID" value="THW81825.1"/>
    <property type="molecule type" value="Genomic_DNA"/>
</dbReference>
<dbReference type="Proteomes" id="UP000304928">
    <property type="component" value="Unassembled WGS sequence"/>
</dbReference>
<organism evidence="2 3">
    <name type="scientific">Aureobasidium pullulans</name>
    <name type="common">Black yeast</name>
    <name type="synonym">Pullularia pullulans</name>
    <dbReference type="NCBI Taxonomy" id="5580"/>
    <lineage>
        <taxon>Eukaryota</taxon>
        <taxon>Fungi</taxon>
        <taxon>Dikarya</taxon>
        <taxon>Ascomycota</taxon>
        <taxon>Pezizomycotina</taxon>
        <taxon>Dothideomycetes</taxon>
        <taxon>Dothideomycetidae</taxon>
        <taxon>Dothideales</taxon>
        <taxon>Saccotheciaceae</taxon>
        <taxon>Aureobasidium</taxon>
    </lineage>
</organism>
<dbReference type="CDD" id="cd09917">
    <property type="entry name" value="F-box_SF"/>
    <property type="match status" value="1"/>
</dbReference>
<proteinExistence type="predicted"/>
<feature type="region of interest" description="Disordered" evidence="1">
    <location>
        <begin position="1"/>
        <end position="24"/>
    </location>
</feature>